<protein>
    <recommendedName>
        <fullName evidence="2">MADF domain-containing protein</fullName>
    </recommendedName>
</protein>
<evidence type="ECO:0000256" key="1">
    <source>
        <dbReference type="SAM" id="Phobius"/>
    </source>
</evidence>
<organism evidence="3">
    <name type="scientific">Bactrocera dorsalis</name>
    <name type="common">Oriental fruit fly</name>
    <name type="synonym">Dacus dorsalis</name>
    <dbReference type="NCBI Taxonomy" id="27457"/>
    <lineage>
        <taxon>Eukaryota</taxon>
        <taxon>Metazoa</taxon>
        <taxon>Ecdysozoa</taxon>
        <taxon>Arthropoda</taxon>
        <taxon>Hexapoda</taxon>
        <taxon>Insecta</taxon>
        <taxon>Pterygota</taxon>
        <taxon>Neoptera</taxon>
        <taxon>Endopterygota</taxon>
        <taxon>Diptera</taxon>
        <taxon>Brachycera</taxon>
        <taxon>Muscomorpha</taxon>
        <taxon>Tephritoidea</taxon>
        <taxon>Tephritidae</taxon>
        <taxon>Bactrocera</taxon>
        <taxon>Bactrocera</taxon>
    </lineage>
</organism>
<sequence>MDSNACSMKQPSKHYKPYGRARMDIRNKKSLEEDKKLCNLVEQHPQLYDKGHKGYGQKKATDEAWRTIADSLGKSVSDSGIEDPSTQNEPNFQDFVEQMEFLRPHVLNEVRNEQTENEEARPTIVFIFISFIFFFLFFLSMNFDARTLYIKRDFNRS</sequence>
<keyword evidence="1" id="KW-0472">Membrane</keyword>
<dbReference type="PANTHER" id="PTHR12243:SF67">
    <property type="entry name" value="COREPRESSOR OF PANGOLIN, ISOFORM A-RELATED"/>
    <property type="match status" value="1"/>
</dbReference>
<name>A0A034W9G3_BACDO</name>
<dbReference type="EMBL" id="GAKP01008524">
    <property type="protein sequence ID" value="JAC50428.1"/>
    <property type="molecule type" value="Transcribed_RNA"/>
</dbReference>
<dbReference type="InterPro" id="IPR006578">
    <property type="entry name" value="MADF-dom"/>
</dbReference>
<dbReference type="InterPro" id="IPR039353">
    <property type="entry name" value="TF_Adf1"/>
</dbReference>
<keyword evidence="1" id="KW-1133">Transmembrane helix</keyword>
<dbReference type="AlphaFoldDB" id="A0A034W9G3"/>
<feature type="transmembrane region" description="Helical" evidence="1">
    <location>
        <begin position="124"/>
        <end position="143"/>
    </location>
</feature>
<dbReference type="OrthoDB" id="6577442at2759"/>
<feature type="domain" description="MADF" evidence="2">
    <location>
        <begin position="37"/>
        <end position="120"/>
    </location>
</feature>
<accession>A0A034W9G3</accession>
<dbReference type="PANTHER" id="PTHR12243">
    <property type="entry name" value="MADF DOMAIN TRANSCRIPTION FACTOR"/>
    <property type="match status" value="1"/>
</dbReference>
<evidence type="ECO:0000313" key="3">
    <source>
        <dbReference type="EMBL" id="JAC50428.1"/>
    </source>
</evidence>
<evidence type="ECO:0000259" key="2">
    <source>
        <dbReference type="Pfam" id="PF10545"/>
    </source>
</evidence>
<proteinExistence type="predicted"/>
<dbReference type="Pfam" id="PF10545">
    <property type="entry name" value="MADF_DNA_bdg"/>
    <property type="match status" value="1"/>
</dbReference>
<reference evidence="3" key="1">
    <citation type="journal article" date="2014" name="BMC Genomics">
        <title>Characterizing the developmental transcriptome of the oriental fruit fly, Bactrocera dorsalis (Diptera: Tephritidae) through comparative genomic analysis with Drosophila melanogaster utilizing modENCODE datasets.</title>
        <authorList>
            <person name="Geib S.M."/>
            <person name="Calla B."/>
            <person name="Hall B."/>
            <person name="Hou S."/>
            <person name="Manoukis N.C."/>
        </authorList>
    </citation>
    <scope>NUCLEOTIDE SEQUENCE</scope>
    <source>
        <strain evidence="3">Punador</strain>
    </source>
</reference>
<keyword evidence="1" id="KW-0812">Transmembrane</keyword>